<dbReference type="InterPro" id="IPR010982">
    <property type="entry name" value="Lambda_DNA-bd_dom_sf"/>
</dbReference>
<dbReference type="RefSeq" id="WP_169234595.1">
    <property type="nucleotide sequence ID" value="NZ_JABBGI010000010.1"/>
</dbReference>
<dbReference type="AlphaFoldDB" id="A0A7Y0AMH4"/>
<evidence type="ECO:0000313" key="1">
    <source>
        <dbReference type="EMBL" id="NML70057.1"/>
    </source>
</evidence>
<dbReference type="EMBL" id="JABBGI010000010">
    <property type="protein sequence ID" value="NML70057.1"/>
    <property type="molecule type" value="Genomic_DNA"/>
</dbReference>
<sequence>MNEIEKFILISKKKAKELAPILKTTEARISEYKTGKRGISVKKLREWCEILNIEIRDCF</sequence>
<name>A0A7Y0AMH4_9FLAO</name>
<dbReference type="SUPFAM" id="SSF47413">
    <property type="entry name" value="lambda repressor-like DNA-binding domains"/>
    <property type="match status" value="1"/>
</dbReference>
<dbReference type="Proteomes" id="UP000544054">
    <property type="component" value="Unassembled WGS sequence"/>
</dbReference>
<comment type="caution">
    <text evidence="1">The sequence shown here is derived from an EMBL/GenBank/DDBJ whole genome shotgun (WGS) entry which is preliminary data.</text>
</comment>
<accession>A0A7Y0AMH4</accession>
<reference evidence="1 2" key="1">
    <citation type="submission" date="2020-04" db="EMBL/GenBank/DDBJ databases">
        <title>Chryseobacterium sp. RP-3-3 sp. nov., isolated from Jeju soil.</title>
        <authorList>
            <person name="Dahal R.H."/>
        </authorList>
    </citation>
    <scope>NUCLEOTIDE SEQUENCE [LARGE SCALE GENOMIC DNA]</scope>
    <source>
        <strain evidence="1 2">RP-3-3</strain>
    </source>
</reference>
<proteinExistence type="predicted"/>
<gene>
    <name evidence="1" type="ORF">HHL23_09610</name>
</gene>
<dbReference type="GO" id="GO:0003677">
    <property type="term" value="F:DNA binding"/>
    <property type="evidence" value="ECO:0007669"/>
    <property type="project" value="InterPro"/>
</dbReference>
<organism evidence="1 2">
    <name type="scientific">Chryseobacterium antibioticum</name>
    <dbReference type="NCBI Taxonomy" id="2728847"/>
    <lineage>
        <taxon>Bacteria</taxon>
        <taxon>Pseudomonadati</taxon>
        <taxon>Bacteroidota</taxon>
        <taxon>Flavobacteriia</taxon>
        <taxon>Flavobacteriales</taxon>
        <taxon>Weeksellaceae</taxon>
        <taxon>Chryseobacterium group</taxon>
        <taxon>Chryseobacterium</taxon>
    </lineage>
</organism>
<protein>
    <submittedName>
        <fullName evidence="1">XRE family transcriptional regulator</fullName>
    </submittedName>
</protein>
<keyword evidence="2" id="KW-1185">Reference proteome</keyword>
<dbReference type="Gene3D" id="1.10.260.40">
    <property type="entry name" value="lambda repressor-like DNA-binding domains"/>
    <property type="match status" value="1"/>
</dbReference>
<evidence type="ECO:0000313" key="2">
    <source>
        <dbReference type="Proteomes" id="UP000544054"/>
    </source>
</evidence>